<name>A0A0J9SN17_PLAV1</name>
<keyword evidence="1" id="KW-0175">Coiled coil</keyword>
<feature type="compositionally biased region" description="Basic and acidic residues" evidence="2">
    <location>
        <begin position="388"/>
        <end position="397"/>
    </location>
</feature>
<feature type="region of interest" description="Disordered" evidence="2">
    <location>
        <begin position="802"/>
        <end position="824"/>
    </location>
</feature>
<organism evidence="3 4">
    <name type="scientific">Plasmodium vivax (strain Brazil I)</name>
    <dbReference type="NCBI Taxonomy" id="1033975"/>
    <lineage>
        <taxon>Eukaryota</taxon>
        <taxon>Sar</taxon>
        <taxon>Alveolata</taxon>
        <taxon>Apicomplexa</taxon>
        <taxon>Aconoidasida</taxon>
        <taxon>Haemosporida</taxon>
        <taxon>Plasmodiidae</taxon>
        <taxon>Plasmodium</taxon>
        <taxon>Plasmodium (Plasmodium)</taxon>
    </lineage>
</organism>
<feature type="region of interest" description="Disordered" evidence="2">
    <location>
        <begin position="724"/>
        <end position="758"/>
    </location>
</feature>
<evidence type="ECO:0000313" key="4">
    <source>
        <dbReference type="Proteomes" id="UP000053327"/>
    </source>
</evidence>
<accession>A0A0J9SN17</accession>
<feature type="coiled-coil region" evidence="1">
    <location>
        <begin position="530"/>
        <end position="557"/>
    </location>
</feature>
<reference evidence="3 4" key="1">
    <citation type="submission" date="2011-08" db="EMBL/GenBank/DDBJ databases">
        <title>The Genome Sequence of Plasmodium vivax Brazil I.</title>
        <authorList>
            <consortium name="The Broad Institute Genome Sequencing Platform"/>
            <consortium name="The Broad Institute Genome Sequencing Center for Infectious Disease"/>
            <person name="Neafsey D."/>
            <person name="Carlton J."/>
            <person name="Barnwell J."/>
            <person name="Collins W."/>
            <person name="Escalante A."/>
            <person name="Mullikin J."/>
            <person name="Saul A."/>
            <person name="Guigo R."/>
            <person name="Camara F."/>
            <person name="Young S.K."/>
            <person name="Zeng Q."/>
            <person name="Gargeya S."/>
            <person name="Fitzgerald M."/>
            <person name="Haas B."/>
            <person name="Abouelleil A."/>
            <person name="Alvarado L."/>
            <person name="Arachchi H.M."/>
            <person name="Berlin A."/>
            <person name="Brown A."/>
            <person name="Chapman S.B."/>
            <person name="Chen Z."/>
            <person name="Dunbar C."/>
            <person name="Freedman E."/>
            <person name="Gearin G."/>
            <person name="Gellesch M."/>
            <person name="Goldberg J."/>
            <person name="Griggs A."/>
            <person name="Gujja S."/>
            <person name="Heiman D."/>
            <person name="Howarth C."/>
            <person name="Larson L."/>
            <person name="Lui A."/>
            <person name="MacDonald P.J.P."/>
            <person name="Montmayeur A."/>
            <person name="Murphy C."/>
            <person name="Neiman D."/>
            <person name="Pearson M."/>
            <person name="Priest M."/>
            <person name="Roberts A."/>
            <person name="Saif S."/>
            <person name="Shea T."/>
            <person name="Shenoy N."/>
            <person name="Sisk P."/>
            <person name="Stolte C."/>
            <person name="Sykes S."/>
            <person name="Wortman J."/>
            <person name="Nusbaum C."/>
            <person name="Birren B."/>
        </authorList>
    </citation>
    <scope>NUCLEOTIDE SEQUENCE [LARGE SCALE GENOMIC DNA]</scope>
    <source>
        <strain evidence="3 4">Brazil I</strain>
    </source>
</reference>
<gene>
    <name evidence="3" type="ORF">PVBG_00054</name>
</gene>
<evidence type="ECO:0000256" key="1">
    <source>
        <dbReference type="SAM" id="Coils"/>
    </source>
</evidence>
<feature type="region of interest" description="Disordered" evidence="2">
    <location>
        <begin position="371"/>
        <end position="397"/>
    </location>
</feature>
<evidence type="ECO:0000256" key="2">
    <source>
        <dbReference type="SAM" id="MobiDB-lite"/>
    </source>
</evidence>
<feature type="coiled-coil region" evidence="1">
    <location>
        <begin position="597"/>
        <end position="631"/>
    </location>
</feature>
<feature type="coiled-coil region" evidence="1">
    <location>
        <begin position="241"/>
        <end position="350"/>
    </location>
</feature>
<dbReference type="Proteomes" id="UP000053327">
    <property type="component" value="Unassembled WGS sequence"/>
</dbReference>
<sequence length="824" mass="93953">MSSPSFAMPHNLIPSSKYHEIRAQNEEKAKLSNRDVYEYRSSKVNPMYATSTTFKSHPPIYTEKVTYNPSVVNPSLAIPNYGAHGGSARKVSCMNSFPCLNGHTRGCIEMNNGTTNGTQNSGIFTHPSVSSYTTGYNAAPANKRFVKKVSKVPCLFSTKQAFTQDSCEKVYGDLSGIPFHFDSPVHGSKGYVQLNRHDDIPIYNINEKKKNQDVEVMAKMNPVEPFKKRITKEKLPEPFIKNKMNELIKEKDEQIKELEKEIQNEKRKSEMVKADGVENDKEYSNVENRHLKEKLLDQKIKYEETLKHLKKVETERRSLKSSLNVRDKVLTKLENEIGSVDNENDFLLRLKENTSLSDVHNLFKFLQSRGGEAEEERRNHKYAGPNNEKGKGLHKANERNDRVDPFERSDTYGVNETGEGKHKEDEFSWYKTKSTCEEGLLPLDDDASNENRSVYKKGKKVPKFSQPSFDNNDMYALKSTIVELEKEVYELKEENKNVNFKYENTFQALSELRKDTLEYMESIVSRDMRIAYMESMLQKSEKDLAKLKEHLKKQQLLYREKIDKGTSEITILEKQSSHLQSMIKEKDSEIVLLKNEIIRNEMLVKQYEERNKELQNELRLMCNNLENVIDASNKKDLFMVEMEKQIRENEVHRQNAYLKEVAKNRKDHANMKFKEMMYDKSVKHQVDELHSLKKELYLNKIQMQKARDAFEVLKKVPKAESLCKGKQNFSQDDTNTVHNFSGDKNDPDGGNTTFEAKVSSEAGPAYKAKPSVVKKKKRVPKAGAAAGVAAGVASSASATASATASASIQESAQGAIQASAQAVA</sequence>
<feature type="coiled-coil region" evidence="1">
    <location>
        <begin position="474"/>
        <end position="501"/>
    </location>
</feature>
<dbReference type="EMBL" id="KQ234858">
    <property type="protein sequence ID" value="KMZ84274.1"/>
    <property type="molecule type" value="Genomic_DNA"/>
</dbReference>
<evidence type="ECO:0000313" key="3">
    <source>
        <dbReference type="EMBL" id="KMZ84274.1"/>
    </source>
</evidence>
<feature type="compositionally biased region" description="Polar residues" evidence="2">
    <location>
        <begin position="727"/>
        <end position="739"/>
    </location>
</feature>
<proteinExistence type="predicted"/>
<protein>
    <submittedName>
        <fullName evidence="3">Uncharacterized protein</fullName>
    </submittedName>
</protein>
<dbReference type="OrthoDB" id="360985at2759"/>
<dbReference type="AlphaFoldDB" id="A0A0J9SN17"/>